<protein>
    <recommendedName>
        <fullName evidence="3">Secreted protein</fullName>
    </recommendedName>
</protein>
<proteinExistence type="predicted"/>
<organism evidence="1 2">
    <name type="scientific">Amycolatopsis thermophila</name>
    <dbReference type="NCBI Taxonomy" id="206084"/>
    <lineage>
        <taxon>Bacteria</taxon>
        <taxon>Bacillati</taxon>
        <taxon>Actinomycetota</taxon>
        <taxon>Actinomycetes</taxon>
        <taxon>Pseudonocardiales</taxon>
        <taxon>Pseudonocardiaceae</taxon>
        <taxon>Amycolatopsis</taxon>
    </lineage>
</organism>
<gene>
    <name evidence="1" type="ORF">FB470_002474</name>
</gene>
<evidence type="ECO:0008006" key="3">
    <source>
        <dbReference type="Google" id="ProtNLM"/>
    </source>
</evidence>
<sequence>MVVVLVLIGILACGVVAGLVLRPKARAAQDAYARQVRALAARTGWRSDRAPVPNPQVAFPGIDEVLGSSAHHGIQVTLRLSGPWRGVPVRVLQLRYRMDQVAYTTSDAATMVLVPRPAPGPSLVLRGPDDYDRLRALPPPLAQELAGDLRMQGRALFFTDEHVAAVVPGELAQPDVIVATADLLADLTQRLKVR</sequence>
<evidence type="ECO:0000313" key="2">
    <source>
        <dbReference type="Proteomes" id="UP001229651"/>
    </source>
</evidence>
<evidence type="ECO:0000313" key="1">
    <source>
        <dbReference type="EMBL" id="MDQ0378480.1"/>
    </source>
</evidence>
<reference evidence="1 2" key="1">
    <citation type="submission" date="2023-07" db="EMBL/GenBank/DDBJ databases">
        <title>Sequencing the genomes of 1000 actinobacteria strains.</title>
        <authorList>
            <person name="Klenk H.-P."/>
        </authorList>
    </citation>
    <scope>NUCLEOTIDE SEQUENCE [LARGE SCALE GENOMIC DNA]</scope>
    <source>
        <strain evidence="1 2">DSM 45805</strain>
    </source>
</reference>
<dbReference type="EMBL" id="JAUSUT010000001">
    <property type="protein sequence ID" value="MDQ0378480.1"/>
    <property type="molecule type" value="Genomic_DNA"/>
</dbReference>
<name>A0ABU0ET55_9PSEU</name>
<dbReference type="Proteomes" id="UP001229651">
    <property type="component" value="Unassembled WGS sequence"/>
</dbReference>
<dbReference type="RefSeq" id="WP_306991235.1">
    <property type="nucleotide sequence ID" value="NZ_JAUSUT010000001.1"/>
</dbReference>
<keyword evidence="2" id="KW-1185">Reference proteome</keyword>
<comment type="caution">
    <text evidence="1">The sequence shown here is derived from an EMBL/GenBank/DDBJ whole genome shotgun (WGS) entry which is preliminary data.</text>
</comment>
<accession>A0ABU0ET55</accession>